<dbReference type="GeneTree" id="ENSGT00940000157871"/>
<dbReference type="GO" id="GO:0005886">
    <property type="term" value="C:plasma membrane"/>
    <property type="evidence" value="ECO:0000318"/>
    <property type="project" value="GO_Central"/>
</dbReference>
<keyword evidence="9" id="KW-1185">Reference proteome</keyword>
<keyword evidence="1 4" id="KW-0547">Nucleotide-binding</keyword>
<dbReference type="PROSITE" id="PS00109">
    <property type="entry name" value="PROTEIN_KINASE_TYR"/>
    <property type="match status" value="1"/>
</dbReference>
<feature type="binding site" evidence="4">
    <location>
        <position position="248"/>
    </location>
    <ligand>
        <name>ATP</name>
        <dbReference type="ChEBI" id="CHEBI:30616"/>
    </ligand>
</feature>
<dbReference type="InterPro" id="IPR011009">
    <property type="entry name" value="Kinase-like_dom_sf"/>
</dbReference>
<dbReference type="InterPro" id="IPR050122">
    <property type="entry name" value="RTK"/>
</dbReference>
<evidence type="ECO:0000259" key="7">
    <source>
        <dbReference type="PROSITE" id="PS50011"/>
    </source>
</evidence>
<dbReference type="EMBL" id="AHAT01030066">
    <property type="status" value="NOT_ANNOTATED_CDS"/>
    <property type="molecule type" value="Genomic_DNA"/>
</dbReference>
<evidence type="ECO:0000256" key="3">
    <source>
        <dbReference type="PIRSR" id="PIRSR000615-1"/>
    </source>
</evidence>
<feature type="active site" description="Proton acceptor" evidence="3">
    <location>
        <position position="244"/>
    </location>
</feature>
<keyword evidence="2 4" id="KW-0067">ATP-binding</keyword>
<name>W5LX15_LEPOC</name>
<dbReference type="InterPro" id="IPR008266">
    <property type="entry name" value="Tyr_kinase_AS"/>
</dbReference>
<dbReference type="FunFam" id="1.10.510.10:FF:000450">
    <property type="entry name" value="Tyrosine-protein kinase STYK1"/>
    <property type="match status" value="1"/>
</dbReference>
<dbReference type="InterPro" id="IPR001245">
    <property type="entry name" value="Ser-Thr/Tyr_kinase_cat_dom"/>
</dbReference>
<keyword evidence="6" id="KW-1133">Transmembrane helix</keyword>
<keyword evidence="6" id="KW-0472">Membrane</keyword>
<reference evidence="8" key="2">
    <citation type="submission" date="2025-08" db="UniProtKB">
        <authorList>
            <consortium name="Ensembl"/>
        </authorList>
    </citation>
    <scope>IDENTIFICATION</scope>
</reference>
<reference evidence="9" key="1">
    <citation type="submission" date="2011-12" db="EMBL/GenBank/DDBJ databases">
        <title>The Draft Genome of Lepisosteus oculatus.</title>
        <authorList>
            <consortium name="The Broad Institute Genome Assembly &amp; Analysis Group"/>
            <consortium name="Computational R&amp;D Group"/>
            <consortium name="and Sequencing Platform"/>
            <person name="Di Palma F."/>
            <person name="Alfoldi J."/>
            <person name="Johnson J."/>
            <person name="Berlin A."/>
            <person name="Gnerre S."/>
            <person name="Jaffe D."/>
            <person name="MacCallum I."/>
            <person name="Young S."/>
            <person name="Walker B.J."/>
            <person name="Lander E.S."/>
            <person name="Lindblad-Toh K."/>
        </authorList>
    </citation>
    <scope>NUCLEOTIDE SEQUENCE [LARGE SCALE GENOMIC DNA]</scope>
</reference>
<dbReference type="GO" id="GO:0007169">
    <property type="term" value="P:cell surface receptor protein tyrosine kinase signaling pathway"/>
    <property type="evidence" value="ECO:0000318"/>
    <property type="project" value="GO_Central"/>
</dbReference>
<dbReference type="PIRSF" id="PIRSF000615">
    <property type="entry name" value="TyrPK_CSF1-R"/>
    <property type="match status" value="1"/>
</dbReference>
<dbReference type="PRINTS" id="PR00109">
    <property type="entry name" value="TYRKINASE"/>
</dbReference>
<dbReference type="Proteomes" id="UP000018468">
    <property type="component" value="Linkage group LG25"/>
</dbReference>
<dbReference type="Bgee" id="ENSLOCG00000000592">
    <property type="expression patterns" value="Expressed in mesonephros and 6 other cell types or tissues"/>
</dbReference>
<dbReference type="CDD" id="cd00192">
    <property type="entry name" value="PTKc"/>
    <property type="match status" value="1"/>
</dbReference>
<dbReference type="FunFam" id="3.30.200.20:FF:001159">
    <property type="entry name" value="Si:ch73-206d17.1"/>
    <property type="match status" value="1"/>
</dbReference>
<proteinExistence type="predicted"/>
<feature type="domain" description="Protein kinase" evidence="7">
    <location>
        <begin position="108"/>
        <end position="381"/>
    </location>
</feature>
<dbReference type="GO" id="GO:0004714">
    <property type="term" value="F:transmembrane receptor protein tyrosine kinase activity"/>
    <property type="evidence" value="ECO:0000318"/>
    <property type="project" value="GO_Central"/>
</dbReference>
<dbReference type="AlphaFoldDB" id="W5LX15"/>
<dbReference type="PANTHER" id="PTHR24416:SF631">
    <property type="entry name" value="SERINE_THREONINE_TYROSINE KINASE 1"/>
    <property type="match status" value="1"/>
</dbReference>
<feature type="transmembrane region" description="Helical" evidence="6">
    <location>
        <begin position="29"/>
        <end position="51"/>
    </location>
</feature>
<evidence type="ECO:0000256" key="6">
    <source>
        <dbReference type="SAM" id="Phobius"/>
    </source>
</evidence>
<dbReference type="HOGENOM" id="CLU_000288_7_7_1"/>
<dbReference type="InParanoid" id="W5LX15"/>
<evidence type="ECO:0000256" key="1">
    <source>
        <dbReference type="ARBA" id="ARBA00022741"/>
    </source>
</evidence>
<dbReference type="InterPro" id="IPR000719">
    <property type="entry name" value="Prot_kinase_dom"/>
</dbReference>
<feature type="binding site" evidence="5">
    <location>
        <position position="249"/>
    </location>
    <ligand>
        <name>Mg(2+)</name>
        <dbReference type="ChEBI" id="CHEBI:18420"/>
    </ligand>
</feature>
<organism evidence="8 9">
    <name type="scientific">Lepisosteus oculatus</name>
    <name type="common">Spotted gar</name>
    <dbReference type="NCBI Taxonomy" id="7918"/>
    <lineage>
        <taxon>Eukaryota</taxon>
        <taxon>Metazoa</taxon>
        <taxon>Chordata</taxon>
        <taxon>Craniata</taxon>
        <taxon>Vertebrata</taxon>
        <taxon>Euteleostomi</taxon>
        <taxon>Actinopterygii</taxon>
        <taxon>Neopterygii</taxon>
        <taxon>Holostei</taxon>
        <taxon>Semionotiformes</taxon>
        <taxon>Lepisosteidae</taxon>
        <taxon>Lepisosteus</taxon>
    </lineage>
</organism>
<evidence type="ECO:0000256" key="5">
    <source>
        <dbReference type="PIRSR" id="PIRSR000615-3"/>
    </source>
</evidence>
<dbReference type="PROSITE" id="PS50011">
    <property type="entry name" value="PROTEIN_KINASE_DOM"/>
    <property type="match status" value="1"/>
</dbReference>
<evidence type="ECO:0000256" key="2">
    <source>
        <dbReference type="ARBA" id="ARBA00022840"/>
    </source>
</evidence>
<dbReference type="SUPFAM" id="SSF56112">
    <property type="entry name" value="Protein kinase-like (PK-like)"/>
    <property type="match status" value="1"/>
</dbReference>
<protein>
    <submittedName>
        <fullName evidence="8">Si:ch73-206d17.1</fullName>
    </submittedName>
</protein>
<dbReference type="eggNOG" id="KOG0200">
    <property type="taxonomic scope" value="Eukaryota"/>
</dbReference>
<dbReference type="Pfam" id="PF07714">
    <property type="entry name" value="PK_Tyr_Ser-Thr"/>
    <property type="match status" value="1"/>
</dbReference>
<accession>W5LX15</accession>
<evidence type="ECO:0000313" key="8">
    <source>
        <dbReference type="Ensembl" id="ENSLOCP00000000672.1"/>
    </source>
</evidence>
<dbReference type="GO" id="GO:0043235">
    <property type="term" value="C:receptor complex"/>
    <property type="evidence" value="ECO:0000318"/>
    <property type="project" value="GO_Central"/>
</dbReference>
<evidence type="ECO:0000313" key="9">
    <source>
        <dbReference type="Proteomes" id="UP000018468"/>
    </source>
</evidence>
<dbReference type="Gene3D" id="1.10.510.10">
    <property type="entry name" value="Transferase(Phosphotransferase) domain 1"/>
    <property type="match status" value="1"/>
</dbReference>
<keyword evidence="6" id="KW-0812">Transmembrane</keyword>
<dbReference type="Gene3D" id="3.30.200.20">
    <property type="entry name" value="Phosphorylase Kinase, domain 1"/>
    <property type="match status" value="1"/>
</dbReference>
<sequence>MDDLTPQCNSSSQEYPCRYRNPDDQGTQYALIIIPVFLGVTTVLTITLILWKTCCRKWEQERAPIASLQDKPVSSESGYVAMAAVEHTLLPVRDPGLRQWEIPGDTAIEDLEFLRSGRFGPVCRAKLTQGGSSTAVVIKTLRDNSTTSKAKEFVNWIRFCARVCCHDNLVKMMFCQTELWPMYLIMEACSPGNLLHLLWELRKSDGESVDQVHEFSETSVYCIGKQVLAGLDYLASEQKLIHGDVAARNVLINSRLGVKISGLSLAFEVQQTGCVSSRSAAVVPVKWLAPERIMKLPMTVKSDIWSFGILLYELITLGSPPYPELKPLDTFPKLQHYYRMKRPDHCGAPLYDLMKHCWMWLPQDRPSFSAVIKHLDSYMYLAETKMICNKESMNMNQYSLIAGVVL</sequence>
<reference evidence="8" key="3">
    <citation type="submission" date="2025-09" db="UniProtKB">
        <authorList>
            <consortium name="Ensembl"/>
        </authorList>
    </citation>
    <scope>IDENTIFICATION</scope>
</reference>
<dbReference type="STRING" id="7918.ENSLOCP00000000672"/>
<dbReference type="PANTHER" id="PTHR24416">
    <property type="entry name" value="TYROSINE-PROTEIN KINASE RECEPTOR"/>
    <property type="match status" value="1"/>
</dbReference>
<keyword evidence="5" id="KW-0460">Magnesium</keyword>
<dbReference type="Ensembl" id="ENSLOCT00000000675.1">
    <property type="protein sequence ID" value="ENSLOCP00000000672.1"/>
    <property type="gene ID" value="ENSLOCG00000000592.1"/>
</dbReference>
<dbReference type="GO" id="GO:0046872">
    <property type="term" value="F:metal ion binding"/>
    <property type="evidence" value="ECO:0007669"/>
    <property type="project" value="UniProtKB-KW"/>
</dbReference>
<dbReference type="GO" id="GO:0005524">
    <property type="term" value="F:ATP binding"/>
    <property type="evidence" value="ECO:0007669"/>
    <property type="project" value="UniProtKB-KW"/>
</dbReference>
<dbReference type="OMA" id="PERIMML"/>
<evidence type="ECO:0000256" key="4">
    <source>
        <dbReference type="PIRSR" id="PIRSR000615-2"/>
    </source>
</evidence>
<keyword evidence="5" id="KW-0479">Metal-binding</keyword>